<keyword evidence="2" id="KW-0472">Membrane</keyword>
<dbReference type="AlphaFoldDB" id="A0A8H8CJ27"/>
<gene>
    <name evidence="3" type="ORF">JR316_008925</name>
</gene>
<feature type="compositionally biased region" description="Polar residues" evidence="1">
    <location>
        <begin position="815"/>
        <end position="831"/>
    </location>
</feature>
<evidence type="ECO:0000256" key="2">
    <source>
        <dbReference type="SAM" id="Phobius"/>
    </source>
</evidence>
<comment type="caution">
    <text evidence="3">The sequence shown here is derived from an EMBL/GenBank/DDBJ whole genome shotgun (WGS) entry which is preliminary data.</text>
</comment>
<feature type="compositionally biased region" description="Basic and acidic residues" evidence="1">
    <location>
        <begin position="144"/>
        <end position="155"/>
    </location>
</feature>
<feature type="compositionally biased region" description="Polar residues" evidence="1">
    <location>
        <begin position="321"/>
        <end position="339"/>
    </location>
</feature>
<proteinExistence type="predicted"/>
<evidence type="ECO:0000313" key="3">
    <source>
        <dbReference type="EMBL" id="KAG5166835.1"/>
    </source>
</evidence>
<feature type="region of interest" description="Disordered" evidence="1">
    <location>
        <begin position="102"/>
        <end position="184"/>
    </location>
</feature>
<name>A0A8H8CJ27_PSICU</name>
<feature type="region of interest" description="Disordered" evidence="1">
    <location>
        <begin position="808"/>
        <end position="845"/>
    </location>
</feature>
<feature type="region of interest" description="Disordered" evidence="1">
    <location>
        <begin position="14"/>
        <end position="89"/>
    </location>
</feature>
<feature type="transmembrane region" description="Helical" evidence="2">
    <location>
        <begin position="661"/>
        <end position="682"/>
    </location>
</feature>
<keyword evidence="2" id="KW-0812">Transmembrane</keyword>
<evidence type="ECO:0000256" key="1">
    <source>
        <dbReference type="SAM" id="MobiDB-lite"/>
    </source>
</evidence>
<sequence>MAQLIGEGYVENWKSNNAVPRERELTTHNDKPTSQLVTPDGFIDTNGRIELPSSSVLQSQSHSNSSIYPPVPDEVIGSPSSAKSFSSTAPKLQIITDLRSVPNSLNSQTPTPYSDTLLSVQDSMASPPNQKNSDEPLLGSLRRSISEPPKRDRPRSAGSPRSQEDYPTIPQLIEPQPSITPARTPITPMLARSSSRRKADVFVAHNPFIGHRHGTKQTGKQELTFDDIPTPGPFSHSFGTSVEDPRGVTPVEPHNFEYQTPISRSHSRRIFRPNDINHNTPSKVQVSASEPVEFNVVRSQSYSAKTNRVRRNHIHPDEEAISSSIQRPTQVGISRNSGSGAPDALLSLPTVIDKNSSYRGKSDDQIVPSEKTSEIETSASIIRTESRDSSKDDPEKGSIETDEHSSPQTLWSRFRVTLGNILRRPAPVVSEETEFQKSLTATTASFIATTLPKQVYLHLLLRLPLLYFSRVSRIFEEADMTLPEIKRMALETPVAASKWRAIDLSIYDRAFDVPLEYQRLSSTWEFFIDSVLREWKIFNIISGLLLSAILTILQIDTAAQNPVTRYTALFSLICSLISLLFGCMYIIRFGTMRKPYKAAEWALEARNESMIWWNVWVLLAMPAIWLTWSIVLYIACIMAFAWQTTSQDDTPPSPLSPTTVLVVRVLLTSVLVSGVIYGILIVSTFSRYGEAMDKAWKERIDTWAEEMDVATSAGTQFLTDPYPTSTVDGSSEHLWREPYTPSADITPSRQGPVSPGLPLRSPRLHAHLVHDGNPAGTPDYDTTIANNPGSILGNRVASLREKRRVRFRSPKESPVKNTTTPMFSSTLNGSVSAGEAAIDSPEEKS</sequence>
<feature type="compositionally biased region" description="Polar residues" evidence="1">
    <location>
        <begin position="102"/>
        <end position="131"/>
    </location>
</feature>
<keyword evidence="2" id="KW-1133">Transmembrane helix</keyword>
<protein>
    <submittedName>
        <fullName evidence="3">Uncharacterized protein</fullName>
    </submittedName>
</protein>
<feature type="transmembrane region" description="Helical" evidence="2">
    <location>
        <begin position="615"/>
        <end position="641"/>
    </location>
</feature>
<dbReference type="EMBL" id="JAFIQS010000008">
    <property type="protein sequence ID" value="KAG5166835.1"/>
    <property type="molecule type" value="Genomic_DNA"/>
</dbReference>
<feature type="transmembrane region" description="Helical" evidence="2">
    <location>
        <begin position="567"/>
        <end position="587"/>
    </location>
</feature>
<reference evidence="3" key="1">
    <citation type="submission" date="2021-02" db="EMBL/GenBank/DDBJ databases">
        <title>Psilocybe cubensis genome.</title>
        <authorList>
            <person name="Mckernan K.J."/>
            <person name="Crawford S."/>
            <person name="Trippe A."/>
            <person name="Kane L.T."/>
            <person name="Mclaughlin S."/>
        </authorList>
    </citation>
    <scope>NUCLEOTIDE SEQUENCE [LARGE SCALE GENOMIC DNA]</scope>
    <source>
        <strain evidence="3">MGC-MH-2018</strain>
    </source>
</reference>
<feature type="region of interest" description="Disordered" evidence="1">
    <location>
        <begin position="305"/>
        <end position="406"/>
    </location>
</feature>
<feature type="compositionally biased region" description="Basic and acidic residues" evidence="1">
    <location>
        <begin position="20"/>
        <end position="31"/>
    </location>
</feature>
<organism evidence="3">
    <name type="scientific">Psilocybe cubensis</name>
    <name type="common">Psychedelic mushroom</name>
    <name type="synonym">Stropharia cubensis</name>
    <dbReference type="NCBI Taxonomy" id="181762"/>
    <lineage>
        <taxon>Eukaryota</taxon>
        <taxon>Fungi</taxon>
        <taxon>Dikarya</taxon>
        <taxon>Basidiomycota</taxon>
        <taxon>Agaricomycotina</taxon>
        <taxon>Agaricomycetes</taxon>
        <taxon>Agaricomycetidae</taxon>
        <taxon>Agaricales</taxon>
        <taxon>Agaricineae</taxon>
        <taxon>Strophariaceae</taxon>
        <taxon>Psilocybe</taxon>
    </lineage>
</organism>
<feature type="compositionally biased region" description="Low complexity" evidence="1">
    <location>
        <begin position="53"/>
        <end position="66"/>
    </location>
</feature>
<feature type="compositionally biased region" description="Basic and acidic residues" evidence="1">
    <location>
        <begin position="384"/>
        <end position="405"/>
    </location>
</feature>
<accession>A0A8H8CJ27</accession>
<feature type="compositionally biased region" description="Low complexity" evidence="1">
    <location>
        <begin position="78"/>
        <end position="89"/>
    </location>
</feature>